<name>A0A8S5PEF5_9CAUD</name>
<dbReference type="Pfam" id="PF20934">
    <property type="entry name" value="phi29_gp9_C"/>
    <property type="match status" value="1"/>
</dbReference>
<feature type="domain" description="Tail knob protein gp9 N-terminal" evidence="1">
    <location>
        <begin position="6"/>
        <end position="114"/>
    </location>
</feature>
<dbReference type="InterPro" id="IPR048710">
    <property type="entry name" value="Gp9_C"/>
</dbReference>
<evidence type="ECO:0000259" key="1">
    <source>
        <dbReference type="Pfam" id="PF16838"/>
    </source>
</evidence>
<protein>
    <submittedName>
        <fullName evidence="3">Major tail protein</fullName>
    </submittedName>
</protein>
<sequence>MVTPNTIVKLYSGIPCDPTYQNVLQWDSVTEQNQFFANQVPVATYTDFQFIDGTRELRIKRQMENCYHINYVAYQNHRYGNKWFYAFVNDMRYLSPESTALILDEDVWASWQFDLTFNKSFVERETVSNDAVGAHTVPENVEKGEYVVTAKTDIQFSYQFITLYATEPPDGEAAGWSSSYSLGEAGGTVGVNVPIYNKTFAMSAFAGAIDEIAKFAPEGKADSLISVVLRAQPLGGQAGGAFPAMNLNYTPRNNKLYTFPYVCAVAYCPGQILQLHYELWPNREYYFSTDGGPNQRWIFMPKNYGGEITGEAYQITIPGTMAIPWISDYYQNWAAQNRAQNIVGVIGGVADIALGIGEIATAKKPSGAISGAGTIVSGVKEIGNVIAASAKAQIMPDVMHGTFENTTMNILNGYPAINFVCKAIRPEYARIIDDYFSMYGYKVARLKSIELHSRTNWNFVKTIGCNVIGNCPSSVIDAVKLMFDNGVTLWHNGTFNYGTLSNPIITS</sequence>
<dbReference type="EMBL" id="BK015402">
    <property type="protein sequence ID" value="DAE05056.1"/>
    <property type="molecule type" value="Genomic_DNA"/>
</dbReference>
<evidence type="ECO:0000259" key="2">
    <source>
        <dbReference type="Pfam" id="PF20934"/>
    </source>
</evidence>
<reference evidence="3" key="1">
    <citation type="journal article" date="2021" name="Proc. Natl. Acad. Sci. U.S.A.">
        <title>A Catalog of Tens of Thousands of Viruses from Human Metagenomes Reveals Hidden Associations with Chronic Diseases.</title>
        <authorList>
            <person name="Tisza M.J."/>
            <person name="Buck C.B."/>
        </authorList>
    </citation>
    <scope>NUCLEOTIDE SEQUENCE</scope>
    <source>
        <strain evidence="3">CtfAL26</strain>
    </source>
</reference>
<feature type="domain" description="Tail knob protein gp9 C-terminal" evidence="2">
    <location>
        <begin position="335"/>
        <end position="494"/>
    </location>
</feature>
<dbReference type="InterPro" id="IPR031772">
    <property type="entry name" value="Gp9_N"/>
</dbReference>
<accession>A0A8S5PEF5</accession>
<evidence type="ECO:0000313" key="3">
    <source>
        <dbReference type="EMBL" id="DAE05056.1"/>
    </source>
</evidence>
<organism evidence="3">
    <name type="scientific">Podoviridae sp. ctfAL26</name>
    <dbReference type="NCBI Taxonomy" id="2825265"/>
    <lineage>
        <taxon>Viruses</taxon>
        <taxon>Duplodnaviria</taxon>
        <taxon>Heunggongvirae</taxon>
        <taxon>Uroviricota</taxon>
        <taxon>Caudoviricetes</taxon>
    </lineage>
</organism>
<proteinExistence type="predicted"/>
<dbReference type="Pfam" id="PF16838">
    <property type="entry name" value="Caud_tail_N"/>
    <property type="match status" value="1"/>
</dbReference>